<dbReference type="Gene3D" id="1.25.40.20">
    <property type="entry name" value="Ankyrin repeat-containing domain"/>
    <property type="match status" value="1"/>
</dbReference>
<organism evidence="1 2">
    <name type="scientific">Penicillium cf. griseofulvum</name>
    <dbReference type="NCBI Taxonomy" id="2972120"/>
    <lineage>
        <taxon>Eukaryota</taxon>
        <taxon>Fungi</taxon>
        <taxon>Dikarya</taxon>
        <taxon>Ascomycota</taxon>
        <taxon>Pezizomycotina</taxon>
        <taxon>Eurotiomycetes</taxon>
        <taxon>Eurotiomycetidae</taxon>
        <taxon>Eurotiales</taxon>
        <taxon>Aspergillaceae</taxon>
        <taxon>Penicillium</taxon>
    </lineage>
</organism>
<name>A0A9W9JBB6_9EURO</name>
<keyword evidence="2" id="KW-1185">Reference proteome</keyword>
<dbReference type="InterPro" id="IPR036770">
    <property type="entry name" value="Ankyrin_rpt-contain_sf"/>
</dbReference>
<protein>
    <recommendedName>
        <fullName evidence="3">Ankyrin repeat protein</fullName>
    </recommendedName>
</protein>
<proteinExistence type="predicted"/>
<dbReference type="Proteomes" id="UP001150879">
    <property type="component" value="Unassembled WGS sequence"/>
</dbReference>
<gene>
    <name evidence="1" type="ORF">N7472_006384</name>
</gene>
<dbReference type="AlphaFoldDB" id="A0A9W9JBB6"/>
<evidence type="ECO:0000313" key="2">
    <source>
        <dbReference type="Proteomes" id="UP001150879"/>
    </source>
</evidence>
<sequence>METVRLLVDAGADVMSEMTDQSPFSLALETGNEAFINYAFEQGISPDTEVILDMVVEIAEHQKRMAAFLLEKIDLDSTIHFSESARYKLLCAAATGGFEDLMQRLLVTAPALGWRTFERNCDYIMGLAVASGNIEVI</sequence>
<comment type="caution">
    <text evidence="1">The sequence shown here is derived from an EMBL/GenBank/DDBJ whole genome shotgun (WGS) entry which is preliminary data.</text>
</comment>
<reference evidence="1" key="1">
    <citation type="submission" date="2022-11" db="EMBL/GenBank/DDBJ databases">
        <authorList>
            <person name="Petersen C."/>
        </authorList>
    </citation>
    <scope>NUCLEOTIDE SEQUENCE</scope>
    <source>
        <strain evidence="1">IBT 16849</strain>
    </source>
</reference>
<dbReference type="EMBL" id="JAPQKP010000004">
    <property type="protein sequence ID" value="KAJ5193918.1"/>
    <property type="molecule type" value="Genomic_DNA"/>
</dbReference>
<dbReference type="OrthoDB" id="366390at2759"/>
<accession>A0A9W9JBB6</accession>
<reference evidence="1" key="2">
    <citation type="journal article" date="2023" name="IMA Fungus">
        <title>Comparative genomic study of the Penicillium genus elucidates a diverse pangenome and 15 lateral gene transfer events.</title>
        <authorList>
            <person name="Petersen C."/>
            <person name="Sorensen T."/>
            <person name="Nielsen M.R."/>
            <person name="Sondergaard T.E."/>
            <person name="Sorensen J.L."/>
            <person name="Fitzpatrick D.A."/>
            <person name="Frisvad J.C."/>
            <person name="Nielsen K.L."/>
        </authorList>
    </citation>
    <scope>NUCLEOTIDE SEQUENCE</scope>
    <source>
        <strain evidence="1">IBT 16849</strain>
    </source>
</reference>
<evidence type="ECO:0000313" key="1">
    <source>
        <dbReference type="EMBL" id="KAJ5193918.1"/>
    </source>
</evidence>
<evidence type="ECO:0008006" key="3">
    <source>
        <dbReference type="Google" id="ProtNLM"/>
    </source>
</evidence>